<protein>
    <recommendedName>
        <fullName evidence="5 9">Mannonate dehydratase</fullName>
        <ecNumber evidence="5 9">4.2.1.8</ecNumber>
    </recommendedName>
    <alternativeName>
        <fullName evidence="9">D-mannonate hydro-lyase</fullName>
    </alternativeName>
</protein>
<dbReference type="UniPathway" id="UPA00246"/>
<evidence type="ECO:0000256" key="2">
    <source>
        <dbReference type="ARBA" id="ARBA00002713"/>
    </source>
</evidence>
<dbReference type="Pfam" id="PF03786">
    <property type="entry name" value="UxuA"/>
    <property type="match status" value="1"/>
</dbReference>
<dbReference type="GO" id="GO:0042840">
    <property type="term" value="P:D-glucuronate catabolic process"/>
    <property type="evidence" value="ECO:0007669"/>
    <property type="project" value="TreeGrafter"/>
</dbReference>
<evidence type="ECO:0000256" key="7">
    <source>
        <dbReference type="ARBA" id="ARBA00023211"/>
    </source>
</evidence>
<keyword evidence="8 9" id="KW-0456">Lyase</keyword>
<dbReference type="EC" id="4.2.1.8" evidence="5 9"/>
<dbReference type="GO" id="GO:0008198">
    <property type="term" value="F:ferrous iron binding"/>
    <property type="evidence" value="ECO:0007669"/>
    <property type="project" value="TreeGrafter"/>
</dbReference>
<proteinExistence type="inferred from homology"/>
<evidence type="ECO:0000256" key="1">
    <source>
        <dbReference type="ARBA" id="ARBA00001794"/>
    </source>
</evidence>
<evidence type="ECO:0000256" key="3">
    <source>
        <dbReference type="ARBA" id="ARBA00004892"/>
    </source>
</evidence>
<accession>A0A1S8HTZ1</accession>
<dbReference type="PANTHER" id="PTHR30387:SF2">
    <property type="entry name" value="MANNONATE DEHYDRATASE"/>
    <property type="match status" value="1"/>
</dbReference>
<evidence type="ECO:0000256" key="6">
    <source>
        <dbReference type="ARBA" id="ARBA00023004"/>
    </source>
</evidence>
<evidence type="ECO:0000256" key="4">
    <source>
        <dbReference type="ARBA" id="ARBA00007389"/>
    </source>
</evidence>
<dbReference type="InterPro" id="IPR036237">
    <property type="entry name" value="Xyl_isomerase-like_sf"/>
</dbReference>
<gene>
    <name evidence="9" type="primary">uxuA</name>
    <name evidence="10" type="ORF">B1P95_12145</name>
</gene>
<comment type="caution">
    <text evidence="10">The sequence shown here is derived from an EMBL/GenBank/DDBJ whole genome shotgun (WGS) entry which is preliminary data.</text>
</comment>
<dbReference type="SUPFAM" id="SSF51658">
    <property type="entry name" value="Xylose isomerase-like"/>
    <property type="match status" value="1"/>
</dbReference>
<evidence type="ECO:0000313" key="10">
    <source>
        <dbReference type="EMBL" id="OOL80244.1"/>
    </source>
</evidence>
<comment type="similarity">
    <text evidence="4 9">Belongs to the mannonate dehydratase family.</text>
</comment>
<comment type="pathway">
    <text evidence="3 9">Carbohydrate metabolism; pentose and glucuronate interconversion.</text>
</comment>
<keyword evidence="6 9" id="KW-0408">Iron</keyword>
<reference evidence="10 11" key="1">
    <citation type="submission" date="2017-02" db="EMBL/GenBank/DDBJ databases">
        <title>Clonality and virulence of isolates of VRE in Hematopoietic Stem Cell Transplanted (HSCT) patients.</title>
        <authorList>
            <person name="Marchi A.P."/>
            <person name="Martins R.C."/>
            <person name="Marie S.K."/>
            <person name="Levin A.S."/>
            <person name="Costa S.F."/>
        </authorList>
    </citation>
    <scope>NUCLEOTIDE SEQUENCE [LARGE SCALE GENOMIC DNA]</scope>
    <source>
        <strain evidence="10 11">LIM1759</strain>
    </source>
</reference>
<organism evidence="10 11">
    <name type="scientific">Enterococcus faecium</name>
    <name type="common">Streptococcus faecium</name>
    <dbReference type="NCBI Taxonomy" id="1352"/>
    <lineage>
        <taxon>Bacteria</taxon>
        <taxon>Bacillati</taxon>
        <taxon>Bacillota</taxon>
        <taxon>Bacilli</taxon>
        <taxon>Lactobacillales</taxon>
        <taxon>Enterococcaceae</taxon>
        <taxon>Enterococcus</taxon>
    </lineage>
</organism>
<dbReference type="PIRSF" id="PIRSF016049">
    <property type="entry name" value="Man_dehyd"/>
    <property type="match status" value="1"/>
</dbReference>
<evidence type="ECO:0000256" key="8">
    <source>
        <dbReference type="ARBA" id="ARBA00023239"/>
    </source>
</evidence>
<name>A0A1S8HTZ1_ENTFC</name>
<dbReference type="NCBIfam" id="TIGR00695">
    <property type="entry name" value="uxuA"/>
    <property type="match status" value="1"/>
</dbReference>
<dbReference type="Proteomes" id="UP000191171">
    <property type="component" value="Unassembled WGS sequence"/>
</dbReference>
<dbReference type="EMBL" id="MVGJ01000079">
    <property type="protein sequence ID" value="OOL80244.1"/>
    <property type="molecule type" value="Genomic_DNA"/>
</dbReference>
<dbReference type="GO" id="GO:0008927">
    <property type="term" value="F:mannonate dehydratase activity"/>
    <property type="evidence" value="ECO:0007669"/>
    <property type="project" value="UniProtKB-UniRule"/>
</dbReference>
<keyword evidence="7 9" id="KW-0464">Manganese</keyword>
<sequence length="372" mass="42683">MRTIFRRKAEKMKWGFRWYGEKGDSIPLKYVRQIPGINGIIGTLLTKMPGDVWEISEIEELKASVESQGLELLGIESVAIHDAIKAGTDERDYYIDNYIRTIKNLSRCGVRLICYSFKPIFGWAKTDLFNENNDGSYSLLYDQKIVDQMEPGEMYQLIHSQSKGFKLPGWEEERLKKFAQLEKLYEGMTEEELFENLTYFLEKVIPVCEKADVKMAIHPDDPPWELFGFPRVTKNLGDLKKILNAVDSPYNGLTLCTGSLGANPENDLVEIIHEVGSRIHFVHFRNVEFLGERKFKETAHPSTEGSLDMYHIMKALVQEGFDGPIRPDHGRTVWGEVAMPGYGLYDRAMGLTYMQGLYEAISKEKPLGEHYE</sequence>
<dbReference type="PANTHER" id="PTHR30387">
    <property type="entry name" value="MANNONATE DEHYDRATASE"/>
    <property type="match status" value="1"/>
</dbReference>
<comment type="catalytic activity">
    <reaction evidence="1 9">
        <text>D-mannonate = 2-dehydro-3-deoxy-D-gluconate + H2O</text>
        <dbReference type="Rhea" id="RHEA:20097"/>
        <dbReference type="ChEBI" id="CHEBI:15377"/>
        <dbReference type="ChEBI" id="CHEBI:17767"/>
        <dbReference type="ChEBI" id="CHEBI:57990"/>
        <dbReference type="EC" id="4.2.1.8"/>
    </reaction>
</comment>
<dbReference type="HAMAP" id="MF_00106">
    <property type="entry name" value="UxuA"/>
    <property type="match status" value="1"/>
</dbReference>
<evidence type="ECO:0000313" key="11">
    <source>
        <dbReference type="Proteomes" id="UP000191171"/>
    </source>
</evidence>
<evidence type="ECO:0000256" key="9">
    <source>
        <dbReference type="HAMAP-Rule" id="MF_00106"/>
    </source>
</evidence>
<dbReference type="Gene3D" id="3.20.20.150">
    <property type="entry name" value="Divalent-metal-dependent TIM barrel enzymes"/>
    <property type="match status" value="1"/>
</dbReference>
<comment type="function">
    <text evidence="2 9">Catalyzes the dehydration of D-mannonate.</text>
</comment>
<dbReference type="NCBIfam" id="NF003027">
    <property type="entry name" value="PRK03906.1"/>
    <property type="match status" value="1"/>
</dbReference>
<evidence type="ECO:0000256" key="5">
    <source>
        <dbReference type="ARBA" id="ARBA00012927"/>
    </source>
</evidence>
<dbReference type="GO" id="GO:0030145">
    <property type="term" value="F:manganese ion binding"/>
    <property type="evidence" value="ECO:0007669"/>
    <property type="project" value="TreeGrafter"/>
</dbReference>
<dbReference type="AlphaFoldDB" id="A0A1S8HTZ1"/>
<comment type="cofactor">
    <cofactor evidence="9">
        <name>Fe(2+)</name>
        <dbReference type="ChEBI" id="CHEBI:29033"/>
    </cofactor>
    <cofactor evidence="9">
        <name>Mn(2+)</name>
        <dbReference type="ChEBI" id="CHEBI:29035"/>
    </cofactor>
</comment>
<dbReference type="InterPro" id="IPR004628">
    <property type="entry name" value="Man_deHydtase"/>
</dbReference>